<dbReference type="EMBL" id="VSSQ01072199">
    <property type="protein sequence ID" value="MPN23631.1"/>
    <property type="molecule type" value="Genomic_DNA"/>
</dbReference>
<accession>A0A645G9Q5</accession>
<sequence>MLIEPQHITPRIHRHTLRVADAIRPNLCPRSRHVHKRIIRWNFALIGQPYDLALQLIQILGGSALIILPQSNKQIAVAIKYQTSTKMVSGRELWLLAKNGLKSLQVFEIVTQSPVAYRGARFAFAVGFSEA</sequence>
<name>A0A645G9Q5_9ZZZZ</name>
<evidence type="ECO:0000313" key="1">
    <source>
        <dbReference type="EMBL" id="MPN23631.1"/>
    </source>
</evidence>
<organism evidence="1">
    <name type="scientific">bioreactor metagenome</name>
    <dbReference type="NCBI Taxonomy" id="1076179"/>
    <lineage>
        <taxon>unclassified sequences</taxon>
        <taxon>metagenomes</taxon>
        <taxon>ecological metagenomes</taxon>
    </lineage>
</organism>
<proteinExistence type="predicted"/>
<protein>
    <submittedName>
        <fullName evidence="1">Uncharacterized protein</fullName>
    </submittedName>
</protein>
<dbReference type="AlphaFoldDB" id="A0A645G9Q5"/>
<gene>
    <name evidence="1" type="ORF">SDC9_171024</name>
</gene>
<comment type="caution">
    <text evidence="1">The sequence shown here is derived from an EMBL/GenBank/DDBJ whole genome shotgun (WGS) entry which is preliminary data.</text>
</comment>
<reference evidence="1" key="1">
    <citation type="submission" date="2019-08" db="EMBL/GenBank/DDBJ databases">
        <authorList>
            <person name="Kucharzyk K."/>
            <person name="Murdoch R.W."/>
            <person name="Higgins S."/>
            <person name="Loffler F."/>
        </authorList>
    </citation>
    <scope>NUCLEOTIDE SEQUENCE</scope>
</reference>